<comment type="cofactor">
    <cofactor evidence="1">
        <name>Mg(2+)</name>
        <dbReference type="ChEBI" id="CHEBI:18420"/>
    </cofactor>
</comment>
<dbReference type="STRING" id="323850.Shew_2121"/>
<dbReference type="Gene3D" id="6.10.340.10">
    <property type="match status" value="1"/>
</dbReference>
<gene>
    <name evidence="5" type="ordered locus">Shew_2121</name>
</gene>
<dbReference type="FunFam" id="3.30.70.270:FF:000001">
    <property type="entry name" value="Diguanylate cyclase domain protein"/>
    <property type="match status" value="1"/>
</dbReference>
<dbReference type="AlphaFoldDB" id="A3QET9"/>
<dbReference type="GO" id="GO:0016020">
    <property type="term" value="C:membrane"/>
    <property type="evidence" value="ECO:0007669"/>
    <property type="project" value="InterPro"/>
</dbReference>
<dbReference type="CDD" id="cd01949">
    <property type="entry name" value="GGDEF"/>
    <property type="match status" value="1"/>
</dbReference>
<dbReference type="SMART" id="SM00304">
    <property type="entry name" value="HAMP"/>
    <property type="match status" value="1"/>
</dbReference>
<dbReference type="SMART" id="SM00267">
    <property type="entry name" value="GGDEF"/>
    <property type="match status" value="1"/>
</dbReference>
<name>A3QET9_SHELP</name>
<dbReference type="PROSITE" id="PS50885">
    <property type="entry name" value="HAMP"/>
    <property type="match status" value="1"/>
</dbReference>
<evidence type="ECO:0000256" key="1">
    <source>
        <dbReference type="ARBA" id="ARBA00001946"/>
    </source>
</evidence>
<evidence type="ECO:0000259" key="4">
    <source>
        <dbReference type="PROSITE" id="PS50887"/>
    </source>
</evidence>
<evidence type="ECO:0000313" key="6">
    <source>
        <dbReference type="Proteomes" id="UP000001558"/>
    </source>
</evidence>
<protein>
    <submittedName>
        <fullName evidence="5">Diguanylate cyclase</fullName>
    </submittedName>
</protein>
<dbReference type="InterPro" id="IPR052163">
    <property type="entry name" value="DGC-Regulatory_Protein"/>
</dbReference>
<evidence type="ECO:0000256" key="2">
    <source>
        <dbReference type="SAM" id="Coils"/>
    </source>
</evidence>
<dbReference type="InterPro" id="IPR043128">
    <property type="entry name" value="Rev_trsase/Diguanyl_cyclase"/>
</dbReference>
<dbReference type="CDD" id="cd06225">
    <property type="entry name" value="HAMP"/>
    <property type="match status" value="1"/>
</dbReference>
<accession>A3QET9</accession>
<dbReference type="SUPFAM" id="SSF55073">
    <property type="entry name" value="Nucleotide cyclase"/>
    <property type="match status" value="1"/>
</dbReference>
<dbReference type="InterPro" id="IPR029787">
    <property type="entry name" value="Nucleotide_cyclase"/>
</dbReference>
<keyword evidence="2" id="KW-0175">Coiled coil</keyword>
<dbReference type="OrthoDB" id="766410at2"/>
<dbReference type="PANTHER" id="PTHR46663">
    <property type="entry name" value="DIGUANYLATE CYCLASE DGCT-RELATED"/>
    <property type="match status" value="1"/>
</dbReference>
<evidence type="ECO:0000313" key="5">
    <source>
        <dbReference type="EMBL" id="ABO23987.1"/>
    </source>
</evidence>
<dbReference type="eggNOG" id="COG2199">
    <property type="taxonomic scope" value="Bacteria"/>
</dbReference>
<dbReference type="InterPro" id="IPR003660">
    <property type="entry name" value="HAMP_dom"/>
</dbReference>
<dbReference type="HOGENOM" id="CLU_605326_0_0_6"/>
<feature type="domain" description="HAMP" evidence="3">
    <location>
        <begin position="189"/>
        <end position="241"/>
    </location>
</feature>
<dbReference type="NCBIfam" id="TIGR00254">
    <property type="entry name" value="GGDEF"/>
    <property type="match status" value="1"/>
</dbReference>
<dbReference type="Pfam" id="PF00672">
    <property type="entry name" value="HAMP"/>
    <property type="match status" value="1"/>
</dbReference>
<reference evidence="5 6" key="1">
    <citation type="submission" date="2007-03" db="EMBL/GenBank/DDBJ databases">
        <title>Complete sequence of Shewanella loihica PV-4.</title>
        <authorList>
            <consortium name="US DOE Joint Genome Institute"/>
            <person name="Copeland A."/>
            <person name="Lucas S."/>
            <person name="Lapidus A."/>
            <person name="Barry K."/>
            <person name="Detter J.C."/>
            <person name="Glavina del Rio T."/>
            <person name="Hammon N."/>
            <person name="Israni S."/>
            <person name="Dalin E."/>
            <person name="Tice H."/>
            <person name="Pitluck S."/>
            <person name="Chain P."/>
            <person name="Malfatti S."/>
            <person name="Shin M."/>
            <person name="Vergez L."/>
            <person name="Schmutz J."/>
            <person name="Larimer F."/>
            <person name="Land M."/>
            <person name="Hauser L."/>
            <person name="Kyrpides N."/>
            <person name="Mikhailova N."/>
            <person name="Romine M.F."/>
            <person name="Serres G."/>
            <person name="Fredrickson J."/>
            <person name="Tiedje J."/>
            <person name="Richardson P."/>
        </authorList>
    </citation>
    <scope>NUCLEOTIDE SEQUENCE [LARGE SCALE GENOMIC DNA]</scope>
    <source>
        <strain evidence="6">ATCC BAA-1088 / PV-4</strain>
    </source>
</reference>
<dbReference type="Proteomes" id="UP000001558">
    <property type="component" value="Chromosome"/>
</dbReference>
<dbReference type="PROSITE" id="PS50887">
    <property type="entry name" value="GGDEF"/>
    <property type="match status" value="1"/>
</dbReference>
<dbReference type="EMBL" id="CP000606">
    <property type="protein sequence ID" value="ABO23987.1"/>
    <property type="molecule type" value="Genomic_DNA"/>
</dbReference>
<feature type="domain" description="GGDEF" evidence="4">
    <location>
        <begin position="298"/>
        <end position="431"/>
    </location>
</feature>
<dbReference type="Pfam" id="PF00990">
    <property type="entry name" value="GGDEF"/>
    <property type="match status" value="1"/>
</dbReference>
<dbReference type="InterPro" id="IPR000160">
    <property type="entry name" value="GGDEF_dom"/>
</dbReference>
<feature type="coiled-coil region" evidence="2">
    <location>
        <begin position="236"/>
        <end position="263"/>
    </location>
</feature>
<sequence precursor="true">MMINTRLKLLLFISLFLTTTILLTFAGLKHIQQENLQQLSHIMQLESSIDVLRSRLWALQEFQDEEVLTQTLNAHQQLKAKLAEAQFLAPATKVLTTNLNRQADSLAALLKLTQQHMSSPPQRGITSARGMLTTRFNITIQSMSEDLTSLQRLVIDSLAEQQSQILSSTILFLLAGSVISLLVTMSTLKAFRESLHRMKMGISKLSQGDLDSHIEIVHQNELAILAQKFNTMTHKLKETTIRKEALQGEVAAQTKQLKRQTQKLKYVAEHDDLTGLYSRSAFERQIDTAIARCQRTQMHAAMLFIDLDKFKQVNDSLGHDNGDKVLSTAARRMQSAVRSSDICGRLGGDEFVVWLEPINDIEEVTIVIDKIIRQISPPIVCGRTTVSLTVSIGVAMYPRDELTRLSLIKVADDNMYQAKQVKGNSHRFTEQVARQVDKRQVDESQIDETQVG</sequence>
<dbReference type="RefSeq" id="WP_011865919.1">
    <property type="nucleotide sequence ID" value="NC_009092.1"/>
</dbReference>
<dbReference type="GO" id="GO:0007165">
    <property type="term" value="P:signal transduction"/>
    <property type="evidence" value="ECO:0007669"/>
    <property type="project" value="InterPro"/>
</dbReference>
<keyword evidence="6" id="KW-1185">Reference proteome</keyword>
<organism evidence="5 6">
    <name type="scientific">Shewanella loihica (strain ATCC BAA-1088 / PV-4)</name>
    <dbReference type="NCBI Taxonomy" id="323850"/>
    <lineage>
        <taxon>Bacteria</taxon>
        <taxon>Pseudomonadati</taxon>
        <taxon>Pseudomonadota</taxon>
        <taxon>Gammaproteobacteria</taxon>
        <taxon>Alteromonadales</taxon>
        <taxon>Shewanellaceae</taxon>
        <taxon>Shewanella</taxon>
    </lineage>
</organism>
<dbReference type="Gene3D" id="3.30.70.270">
    <property type="match status" value="1"/>
</dbReference>
<dbReference type="SUPFAM" id="SSF158472">
    <property type="entry name" value="HAMP domain-like"/>
    <property type="match status" value="1"/>
</dbReference>
<evidence type="ECO:0000259" key="3">
    <source>
        <dbReference type="PROSITE" id="PS50885"/>
    </source>
</evidence>
<dbReference type="KEGG" id="slo:Shew_2121"/>
<dbReference type="GO" id="GO:0003824">
    <property type="term" value="F:catalytic activity"/>
    <property type="evidence" value="ECO:0007669"/>
    <property type="project" value="UniProtKB-ARBA"/>
</dbReference>
<proteinExistence type="predicted"/>
<dbReference type="PANTHER" id="PTHR46663:SF2">
    <property type="entry name" value="GGDEF DOMAIN-CONTAINING PROTEIN"/>
    <property type="match status" value="1"/>
</dbReference>